<dbReference type="EMBL" id="JACEIK010002173">
    <property type="protein sequence ID" value="MCD9559602.1"/>
    <property type="molecule type" value="Genomic_DNA"/>
</dbReference>
<evidence type="ECO:0000313" key="2">
    <source>
        <dbReference type="EMBL" id="MCD9559602.1"/>
    </source>
</evidence>
<dbReference type="Proteomes" id="UP000823775">
    <property type="component" value="Unassembled WGS sequence"/>
</dbReference>
<proteinExistence type="predicted"/>
<feature type="signal peptide" evidence="1">
    <location>
        <begin position="1"/>
        <end position="31"/>
    </location>
</feature>
<name>A0ABS8UND2_DATST</name>
<keyword evidence="1" id="KW-0732">Signal</keyword>
<accession>A0ABS8UND2</accession>
<feature type="chain" id="PRO_5047409957" evidence="1">
    <location>
        <begin position="32"/>
        <end position="135"/>
    </location>
</feature>
<sequence>MGLGEVRHGLWPSRLVWTIHGLILGMTTIEAHPEPISGTFLSGAACNTAKWPRSNLPHGACALELGGDPWPGFEAIPITRPFRALKSLAPLREFLNHSIYHLSNKFHECDSLLVRISGDHGRVNSRAADPRVLHP</sequence>
<keyword evidence="3" id="KW-1185">Reference proteome</keyword>
<protein>
    <submittedName>
        <fullName evidence="2">Uncharacterized protein</fullName>
    </submittedName>
</protein>
<organism evidence="2 3">
    <name type="scientific">Datura stramonium</name>
    <name type="common">Jimsonweed</name>
    <name type="synonym">Common thornapple</name>
    <dbReference type="NCBI Taxonomy" id="4076"/>
    <lineage>
        <taxon>Eukaryota</taxon>
        <taxon>Viridiplantae</taxon>
        <taxon>Streptophyta</taxon>
        <taxon>Embryophyta</taxon>
        <taxon>Tracheophyta</taxon>
        <taxon>Spermatophyta</taxon>
        <taxon>Magnoliopsida</taxon>
        <taxon>eudicotyledons</taxon>
        <taxon>Gunneridae</taxon>
        <taxon>Pentapetalae</taxon>
        <taxon>asterids</taxon>
        <taxon>lamiids</taxon>
        <taxon>Solanales</taxon>
        <taxon>Solanaceae</taxon>
        <taxon>Solanoideae</taxon>
        <taxon>Datureae</taxon>
        <taxon>Datura</taxon>
    </lineage>
</organism>
<reference evidence="2 3" key="1">
    <citation type="journal article" date="2021" name="BMC Genomics">
        <title>Datura genome reveals duplications of psychoactive alkaloid biosynthetic genes and high mutation rate following tissue culture.</title>
        <authorList>
            <person name="Rajewski A."/>
            <person name="Carter-House D."/>
            <person name="Stajich J."/>
            <person name="Litt A."/>
        </authorList>
    </citation>
    <scope>NUCLEOTIDE SEQUENCE [LARGE SCALE GENOMIC DNA]</scope>
    <source>
        <strain evidence="2">AR-01</strain>
    </source>
</reference>
<evidence type="ECO:0000313" key="3">
    <source>
        <dbReference type="Proteomes" id="UP000823775"/>
    </source>
</evidence>
<evidence type="ECO:0000256" key="1">
    <source>
        <dbReference type="SAM" id="SignalP"/>
    </source>
</evidence>
<comment type="caution">
    <text evidence="2">The sequence shown here is derived from an EMBL/GenBank/DDBJ whole genome shotgun (WGS) entry which is preliminary data.</text>
</comment>
<gene>
    <name evidence="2" type="ORF">HAX54_017657</name>
</gene>